<dbReference type="InterPro" id="IPR009100">
    <property type="entry name" value="AcylCoA_DH/oxidase_NM_dom_sf"/>
</dbReference>
<dbReference type="OrthoDB" id="2986495at2"/>
<evidence type="ECO:0000313" key="2">
    <source>
        <dbReference type="Proteomes" id="UP000219072"/>
    </source>
</evidence>
<name>A0A286DJX1_9ACTN</name>
<dbReference type="GO" id="GO:0016627">
    <property type="term" value="F:oxidoreductase activity, acting on the CH-CH group of donors"/>
    <property type="evidence" value="ECO:0007669"/>
    <property type="project" value="InterPro"/>
</dbReference>
<dbReference type="InterPro" id="IPR037069">
    <property type="entry name" value="AcylCoA_DH/ox_N_sf"/>
</dbReference>
<reference evidence="1 2" key="1">
    <citation type="submission" date="2017-09" db="EMBL/GenBank/DDBJ databases">
        <authorList>
            <person name="Ehlers B."/>
            <person name="Leendertz F.H."/>
        </authorList>
    </citation>
    <scope>NUCLEOTIDE SEQUENCE [LARGE SCALE GENOMIC DNA]</scope>
    <source>
        <strain evidence="1 2">CGMCC 4.7095</strain>
    </source>
</reference>
<dbReference type="Gene3D" id="2.40.110.10">
    <property type="entry name" value="Butyryl-CoA Dehydrogenase, subunit A, domain 2"/>
    <property type="match status" value="1"/>
</dbReference>
<proteinExistence type="predicted"/>
<dbReference type="SUPFAM" id="SSF56645">
    <property type="entry name" value="Acyl-CoA dehydrogenase NM domain-like"/>
    <property type="match status" value="1"/>
</dbReference>
<organism evidence="1 2">
    <name type="scientific">Streptomyces zhaozhouensis</name>
    <dbReference type="NCBI Taxonomy" id="1300267"/>
    <lineage>
        <taxon>Bacteria</taxon>
        <taxon>Bacillati</taxon>
        <taxon>Actinomycetota</taxon>
        <taxon>Actinomycetes</taxon>
        <taxon>Kitasatosporales</taxon>
        <taxon>Streptomycetaceae</taxon>
        <taxon>Streptomyces</taxon>
    </lineage>
</organism>
<dbReference type="InterPro" id="IPR046373">
    <property type="entry name" value="Acyl-CoA_Oxase/DH_mid-dom_sf"/>
</dbReference>
<dbReference type="Gene3D" id="1.10.540.10">
    <property type="entry name" value="Acyl-CoA dehydrogenase/oxidase, N-terminal domain"/>
    <property type="match status" value="1"/>
</dbReference>
<dbReference type="RefSeq" id="WP_097229198.1">
    <property type="nucleotide sequence ID" value="NZ_OCNE01000001.1"/>
</dbReference>
<gene>
    <name evidence="1" type="ORF">SAMN06297387_101459</name>
</gene>
<accession>A0A286DJX1</accession>
<keyword evidence="2" id="KW-1185">Reference proteome</keyword>
<protein>
    <submittedName>
        <fullName evidence="1">Acyl-CoA dehydrogenase</fullName>
    </submittedName>
</protein>
<sequence length="378" mass="38166">MRFLSDERETLERLLPGLGRRLAGPELAELERPGGPALRAFRQARGAGLLAPALHGGAGAGAADALRCTLAIGAVAPSLAIATTTHHFSVAGLAALARRGEDFAWLLLDAVVRDRLLLAGAFAGGPGGPGPLTPAMRAERAPDGGWLVSGAKRPCALSRSADVLVAGVRLVERGREIGSGVALAPSGSEGVSVRPCRNAPVLTAAEGDELVLENVRVDDQLVIGVAPERGAAEEDRPRAFGPLWCALLLSGAALGVVSGLVERVLTSGRGTARERGELVADVEAAVRALDRVAGWVDAGASGSPTRAAALMARHTTRAAVRRAAGQAVGLLGGPASLEGGDVGYLARACHALAFPPTSRGSTAEPLDACLGGAGLAVG</sequence>
<dbReference type="InterPro" id="IPR036250">
    <property type="entry name" value="AcylCo_DH-like_C"/>
</dbReference>
<evidence type="ECO:0000313" key="1">
    <source>
        <dbReference type="EMBL" id="SOD59055.1"/>
    </source>
</evidence>
<dbReference type="AlphaFoldDB" id="A0A286DJX1"/>
<dbReference type="EMBL" id="OCNE01000001">
    <property type="protein sequence ID" value="SOD59055.1"/>
    <property type="molecule type" value="Genomic_DNA"/>
</dbReference>
<dbReference type="GO" id="GO:0050660">
    <property type="term" value="F:flavin adenine dinucleotide binding"/>
    <property type="evidence" value="ECO:0007669"/>
    <property type="project" value="InterPro"/>
</dbReference>
<dbReference type="SUPFAM" id="SSF47203">
    <property type="entry name" value="Acyl-CoA dehydrogenase C-terminal domain-like"/>
    <property type="match status" value="1"/>
</dbReference>
<dbReference type="Proteomes" id="UP000219072">
    <property type="component" value="Unassembled WGS sequence"/>
</dbReference>